<reference evidence="3 4" key="1">
    <citation type="submission" date="2020-06" db="EMBL/GenBank/DDBJ databases">
        <title>Lactobacillus rhamnosus QC,genome.</title>
        <authorList>
            <person name="Yi H."/>
            <person name="Jin M."/>
        </authorList>
    </citation>
    <scope>NUCLEOTIDE SEQUENCE [LARGE SCALE GENOMIC DNA]</scope>
    <source>
        <strain evidence="3 4">QC</strain>
    </source>
</reference>
<proteinExistence type="predicted"/>
<feature type="domain" description="Glycosyltransferase GT-D fold" evidence="2">
    <location>
        <begin position="57"/>
        <end position="288"/>
    </location>
</feature>
<keyword evidence="1" id="KW-0812">Transmembrane</keyword>
<dbReference type="InterPro" id="IPR014869">
    <property type="entry name" value="GT-D"/>
</dbReference>
<protein>
    <submittedName>
        <fullName evidence="3">DUF1792 domain-containing protein</fullName>
    </submittedName>
</protein>
<keyword evidence="1" id="KW-1133">Transmembrane helix</keyword>
<keyword evidence="1" id="KW-0472">Membrane</keyword>
<dbReference type="AlphaFoldDB" id="A0A7Y7QDI7"/>
<dbReference type="EMBL" id="JABXWP010000001">
    <property type="protein sequence ID" value="NVO87107.1"/>
    <property type="molecule type" value="Genomic_DNA"/>
</dbReference>
<evidence type="ECO:0000256" key="1">
    <source>
        <dbReference type="SAM" id="Phobius"/>
    </source>
</evidence>
<dbReference type="Proteomes" id="UP000542889">
    <property type="component" value="Unassembled WGS sequence"/>
</dbReference>
<evidence type="ECO:0000259" key="2">
    <source>
        <dbReference type="Pfam" id="PF08759"/>
    </source>
</evidence>
<feature type="transmembrane region" description="Helical" evidence="1">
    <location>
        <begin position="15"/>
        <end position="33"/>
    </location>
</feature>
<sequence length="314" mass="36457">MTNKTSFIREVKMSIFGWVKLLAYAIFRLYLLVTHQQIKVRSIEESIQIIIRKRVSISRFGDGEFKWMFKEREPDNFEKNSPALAAALLEVVRTDRRGFQVCIPDIFSGLKQYRRLDAFFWAGQLGHHGYQWVRTLDPRKTYLDSLLTRPYMIYKDRSQGPKLFNLIKQIWQGRTVLLVEGSETRFGIGNDLLKNAASIKRIVCPSENAFERYDEILDVIVRIVEKLKDPDILILISLGPTATILANDVNLKTSAQVLDIGHLDIEYSWMLMNADRKVPVAYKYVNEVQDGNRVHDIPNIFLNQYNQEVVAEVK</sequence>
<comment type="caution">
    <text evidence="3">The sequence shown here is derived from an EMBL/GenBank/DDBJ whole genome shotgun (WGS) entry which is preliminary data.</text>
</comment>
<gene>
    <name evidence="3" type="ORF">HWN39_01175</name>
</gene>
<organism evidence="3 4">
    <name type="scientific">Lacticaseibacillus rhamnosus</name>
    <name type="common">Lactobacillus rhamnosus</name>
    <dbReference type="NCBI Taxonomy" id="47715"/>
    <lineage>
        <taxon>Bacteria</taxon>
        <taxon>Bacillati</taxon>
        <taxon>Bacillota</taxon>
        <taxon>Bacilli</taxon>
        <taxon>Lactobacillales</taxon>
        <taxon>Lactobacillaceae</taxon>
        <taxon>Lacticaseibacillus</taxon>
    </lineage>
</organism>
<evidence type="ECO:0000313" key="3">
    <source>
        <dbReference type="EMBL" id="NVO87107.1"/>
    </source>
</evidence>
<evidence type="ECO:0000313" key="4">
    <source>
        <dbReference type="Proteomes" id="UP000542889"/>
    </source>
</evidence>
<dbReference type="Pfam" id="PF08759">
    <property type="entry name" value="GT-D"/>
    <property type="match status" value="1"/>
</dbReference>
<name>A0A7Y7QDI7_LACRH</name>
<accession>A0A7Y7QDI7</accession>